<organism evidence="1 2">
    <name type="scientific">Nesidiocoris tenuis</name>
    <dbReference type="NCBI Taxonomy" id="355587"/>
    <lineage>
        <taxon>Eukaryota</taxon>
        <taxon>Metazoa</taxon>
        <taxon>Ecdysozoa</taxon>
        <taxon>Arthropoda</taxon>
        <taxon>Hexapoda</taxon>
        <taxon>Insecta</taxon>
        <taxon>Pterygota</taxon>
        <taxon>Neoptera</taxon>
        <taxon>Paraneoptera</taxon>
        <taxon>Hemiptera</taxon>
        <taxon>Heteroptera</taxon>
        <taxon>Panheteroptera</taxon>
        <taxon>Cimicomorpha</taxon>
        <taxon>Miridae</taxon>
        <taxon>Dicyphina</taxon>
        <taxon>Nesidiocoris</taxon>
    </lineage>
</organism>
<protein>
    <submittedName>
        <fullName evidence="1">Uncharacterized protein</fullName>
    </submittedName>
</protein>
<dbReference type="EMBL" id="CADCXU010013755">
    <property type="protein sequence ID" value="CAB0003747.1"/>
    <property type="molecule type" value="Genomic_DNA"/>
</dbReference>
<sequence length="77" mass="8328">MEVKMVLSAVGLVSCLRPSSQRFLAEVGFASSTEGGSDRMDKRPFDRRGTGKVIALGLQTHPHHPVPQTLTSSRCFG</sequence>
<keyword evidence="2" id="KW-1185">Reference proteome</keyword>
<dbReference type="AlphaFoldDB" id="A0A6H5GL20"/>
<evidence type="ECO:0000313" key="2">
    <source>
        <dbReference type="Proteomes" id="UP000479000"/>
    </source>
</evidence>
<proteinExistence type="predicted"/>
<dbReference type="PROSITE" id="PS51257">
    <property type="entry name" value="PROKAR_LIPOPROTEIN"/>
    <property type="match status" value="1"/>
</dbReference>
<evidence type="ECO:0000313" key="1">
    <source>
        <dbReference type="EMBL" id="CAB0003747.1"/>
    </source>
</evidence>
<dbReference type="Proteomes" id="UP000479000">
    <property type="component" value="Unassembled WGS sequence"/>
</dbReference>
<accession>A0A6H5GL20</accession>
<gene>
    <name evidence="1" type="ORF">NTEN_LOCUS9242</name>
</gene>
<name>A0A6H5GL20_9HEMI</name>
<reference evidence="1 2" key="1">
    <citation type="submission" date="2020-02" db="EMBL/GenBank/DDBJ databases">
        <authorList>
            <person name="Ferguson B K."/>
        </authorList>
    </citation>
    <scope>NUCLEOTIDE SEQUENCE [LARGE SCALE GENOMIC DNA]</scope>
</reference>
<feature type="non-terminal residue" evidence="1">
    <location>
        <position position="77"/>
    </location>
</feature>